<feature type="binding site" evidence="12">
    <location>
        <position position="273"/>
    </location>
    <ligand>
        <name>ATP</name>
        <dbReference type="ChEBI" id="CHEBI:30616"/>
    </ligand>
</feature>
<accession>A0ABT2GXM0</accession>
<dbReference type="GO" id="GO:0004817">
    <property type="term" value="F:cysteine-tRNA ligase activity"/>
    <property type="evidence" value="ECO:0007669"/>
    <property type="project" value="UniProtKB-EC"/>
</dbReference>
<dbReference type="EC" id="6.1.1.16" evidence="12"/>
<keyword evidence="9 12" id="KW-0648">Protein biosynthesis</keyword>
<dbReference type="Pfam" id="PF09190">
    <property type="entry name" value="DALR_2"/>
    <property type="match status" value="1"/>
</dbReference>
<dbReference type="EMBL" id="JANLCJ010000001">
    <property type="protein sequence ID" value="MCS5732710.1"/>
    <property type="molecule type" value="Genomic_DNA"/>
</dbReference>
<dbReference type="PANTHER" id="PTHR10890:SF30">
    <property type="entry name" value="CYSTEINE--TRNA LIGASE"/>
    <property type="match status" value="1"/>
</dbReference>
<evidence type="ECO:0000256" key="4">
    <source>
        <dbReference type="ARBA" id="ARBA00022598"/>
    </source>
</evidence>
<comment type="subunit">
    <text evidence="2 12">Monomer.</text>
</comment>
<keyword evidence="10 12" id="KW-0030">Aminoacyl-tRNA synthetase</keyword>
<keyword evidence="6 12" id="KW-0547">Nucleotide-binding</keyword>
<protein>
    <recommendedName>
        <fullName evidence="12">Cysteine--tRNA ligase</fullName>
        <ecNumber evidence="12">6.1.1.16</ecNumber>
    </recommendedName>
    <alternativeName>
        <fullName evidence="12">Cysteinyl-tRNA synthetase</fullName>
        <shortName evidence="12">CysRS</shortName>
    </alternativeName>
</protein>
<comment type="subcellular location">
    <subcellularLocation>
        <location evidence="12">Cytoplasm</location>
    </subcellularLocation>
</comment>
<evidence type="ECO:0000256" key="8">
    <source>
        <dbReference type="ARBA" id="ARBA00022840"/>
    </source>
</evidence>
<feature type="binding site" evidence="12">
    <location>
        <position position="239"/>
    </location>
    <ligand>
        <name>Zn(2+)</name>
        <dbReference type="ChEBI" id="CHEBI:29105"/>
    </ligand>
</feature>
<comment type="catalytic activity">
    <reaction evidence="11 12">
        <text>tRNA(Cys) + L-cysteine + ATP = L-cysteinyl-tRNA(Cys) + AMP + diphosphate</text>
        <dbReference type="Rhea" id="RHEA:17773"/>
        <dbReference type="Rhea" id="RHEA-COMP:9661"/>
        <dbReference type="Rhea" id="RHEA-COMP:9679"/>
        <dbReference type="ChEBI" id="CHEBI:30616"/>
        <dbReference type="ChEBI" id="CHEBI:33019"/>
        <dbReference type="ChEBI" id="CHEBI:35235"/>
        <dbReference type="ChEBI" id="CHEBI:78442"/>
        <dbReference type="ChEBI" id="CHEBI:78517"/>
        <dbReference type="ChEBI" id="CHEBI:456215"/>
        <dbReference type="EC" id="6.1.1.16"/>
    </reaction>
</comment>
<dbReference type="InterPro" id="IPR014729">
    <property type="entry name" value="Rossmann-like_a/b/a_fold"/>
</dbReference>
<proteinExistence type="inferred from homology"/>
<dbReference type="SUPFAM" id="SSF47323">
    <property type="entry name" value="Anticodon-binding domain of a subclass of class I aminoacyl-tRNA synthetases"/>
    <property type="match status" value="1"/>
</dbReference>
<feature type="short sequence motif" description="'HIGH' region" evidence="12">
    <location>
        <begin position="31"/>
        <end position="41"/>
    </location>
</feature>
<feature type="binding site" evidence="12">
    <location>
        <position position="29"/>
    </location>
    <ligand>
        <name>Zn(2+)</name>
        <dbReference type="ChEBI" id="CHEBI:29105"/>
    </ligand>
</feature>
<keyword evidence="15" id="KW-1185">Reference proteome</keyword>
<evidence type="ECO:0000256" key="1">
    <source>
        <dbReference type="ARBA" id="ARBA00005594"/>
    </source>
</evidence>
<dbReference type="InterPro" id="IPR015803">
    <property type="entry name" value="Cys-tRNA-ligase"/>
</dbReference>
<evidence type="ECO:0000259" key="13">
    <source>
        <dbReference type="SMART" id="SM00840"/>
    </source>
</evidence>
<evidence type="ECO:0000256" key="10">
    <source>
        <dbReference type="ARBA" id="ARBA00023146"/>
    </source>
</evidence>
<comment type="caution">
    <text evidence="14">The sequence shown here is derived from an EMBL/GenBank/DDBJ whole genome shotgun (WGS) entry which is preliminary data.</text>
</comment>
<dbReference type="InterPro" id="IPR056411">
    <property type="entry name" value="CysS_C"/>
</dbReference>
<evidence type="ECO:0000256" key="11">
    <source>
        <dbReference type="ARBA" id="ARBA00047398"/>
    </source>
</evidence>
<evidence type="ECO:0000256" key="5">
    <source>
        <dbReference type="ARBA" id="ARBA00022723"/>
    </source>
</evidence>
<dbReference type="InterPro" id="IPR015273">
    <property type="entry name" value="Cys-tRNA-synt_Ia_DALR"/>
</dbReference>
<evidence type="ECO:0000256" key="2">
    <source>
        <dbReference type="ARBA" id="ARBA00011245"/>
    </source>
</evidence>
<keyword evidence="5 12" id="KW-0479">Metal-binding</keyword>
<keyword evidence="7 12" id="KW-0862">Zinc</keyword>
<dbReference type="Gene3D" id="1.20.120.1910">
    <property type="entry name" value="Cysteine-tRNA ligase, C-terminal anti-codon recognition domain"/>
    <property type="match status" value="1"/>
</dbReference>
<feature type="binding site" evidence="12">
    <location>
        <position position="214"/>
    </location>
    <ligand>
        <name>Zn(2+)</name>
        <dbReference type="ChEBI" id="CHEBI:29105"/>
    </ligand>
</feature>
<dbReference type="InterPro" id="IPR009080">
    <property type="entry name" value="tRNAsynth_Ia_anticodon-bd"/>
</dbReference>
<evidence type="ECO:0000313" key="15">
    <source>
        <dbReference type="Proteomes" id="UP001165586"/>
    </source>
</evidence>
<evidence type="ECO:0000256" key="9">
    <source>
        <dbReference type="ARBA" id="ARBA00022917"/>
    </source>
</evidence>
<dbReference type="Gene3D" id="3.40.50.620">
    <property type="entry name" value="HUPs"/>
    <property type="match status" value="1"/>
</dbReference>
<comment type="similarity">
    <text evidence="1 12">Belongs to the class-I aminoacyl-tRNA synthetase family.</text>
</comment>
<evidence type="ECO:0000256" key="7">
    <source>
        <dbReference type="ARBA" id="ARBA00022833"/>
    </source>
</evidence>
<dbReference type="PANTHER" id="PTHR10890">
    <property type="entry name" value="CYSTEINYL-TRNA SYNTHETASE"/>
    <property type="match status" value="1"/>
</dbReference>
<sequence>MTLRLFDSKDRALVDFVPLVPGHVGIYVCGPTVQSSPHIGHLRSALAYDQLRRWLSYCGFTVTYVRNVTDIDDKILLNAEGSTEEWWALAYRVELEFTAAYNAIGVLPPTYEPRATASIPEMQAIITRLIEGGHAYATDDGTGDVYFDTASWPDYGELTHQKLDDMAPAADSDSRGKKDVRDFALWKGHKEGEPLTAAWSSPWGAGRPGWHIECSAMSTKYLGTQFDIHGGGLDLRFPHHENELAQSRAAGDAFANYWLHNGLVAVTGQKMSKSLGNSIFASELIASAKPVVLRYYLGAAHYRSTLEYHEGALEEAEAAVARIEGFLDRAERRLADTRFAGTAELVIPDEFREAMDDDLSVPQAVAVIHETVRRGNAALDDEDFAETAALLGQVLAMTEVLGINPLSPEWASGEDGVAERALATLVERLVSDRETARKTRDFTTADRIRDELGQAGISIEDTPSGAHWSLDG</sequence>
<feature type="binding site" evidence="12">
    <location>
        <position position="243"/>
    </location>
    <ligand>
        <name>Zn(2+)</name>
        <dbReference type="ChEBI" id="CHEBI:29105"/>
    </ligand>
</feature>
<comment type="cofactor">
    <cofactor evidence="12">
        <name>Zn(2+)</name>
        <dbReference type="ChEBI" id="CHEBI:29105"/>
    </cofactor>
    <text evidence="12">Binds 1 zinc ion per subunit.</text>
</comment>
<feature type="short sequence motif" description="'KMSKS' region" evidence="12">
    <location>
        <begin position="270"/>
        <end position="274"/>
    </location>
</feature>
<dbReference type="Proteomes" id="UP001165586">
    <property type="component" value="Unassembled WGS sequence"/>
</dbReference>
<dbReference type="Pfam" id="PF01406">
    <property type="entry name" value="tRNA-synt_1e"/>
    <property type="match status" value="1"/>
</dbReference>
<dbReference type="PRINTS" id="PR00983">
    <property type="entry name" value="TRNASYNTHCYS"/>
</dbReference>
<dbReference type="HAMAP" id="MF_00041">
    <property type="entry name" value="Cys_tRNA_synth"/>
    <property type="match status" value="1"/>
</dbReference>
<name>A0ABT2GXM0_9MICO</name>
<keyword evidence="4 12" id="KW-0436">Ligase</keyword>
<evidence type="ECO:0000256" key="12">
    <source>
        <dbReference type="HAMAP-Rule" id="MF_00041"/>
    </source>
</evidence>
<keyword evidence="3 12" id="KW-0963">Cytoplasm</keyword>
<gene>
    <name evidence="12 14" type="primary">cysS</name>
    <name evidence="14" type="ORF">N1032_03000</name>
</gene>
<dbReference type="InterPro" id="IPR024909">
    <property type="entry name" value="Cys-tRNA/MSH_ligase"/>
</dbReference>
<evidence type="ECO:0000256" key="3">
    <source>
        <dbReference type="ARBA" id="ARBA00022490"/>
    </source>
</evidence>
<dbReference type="InterPro" id="IPR032678">
    <property type="entry name" value="tRNA-synt_1_cat_dom"/>
</dbReference>
<reference evidence="14" key="1">
    <citation type="submission" date="2022-08" db="EMBL/GenBank/DDBJ databases">
        <authorList>
            <person name="Deng Y."/>
            <person name="Han X.-F."/>
            <person name="Zhang Y.-Q."/>
        </authorList>
    </citation>
    <scope>NUCLEOTIDE SEQUENCE</scope>
    <source>
        <strain evidence="14">CPCC 203386</strain>
    </source>
</reference>
<organism evidence="14 15">
    <name type="scientific">Herbiconiux daphne</name>
    <dbReference type="NCBI Taxonomy" id="2970914"/>
    <lineage>
        <taxon>Bacteria</taxon>
        <taxon>Bacillati</taxon>
        <taxon>Actinomycetota</taxon>
        <taxon>Actinomycetes</taxon>
        <taxon>Micrococcales</taxon>
        <taxon>Microbacteriaceae</taxon>
        <taxon>Herbiconiux</taxon>
    </lineage>
</organism>
<dbReference type="SMART" id="SM00840">
    <property type="entry name" value="DALR_2"/>
    <property type="match status" value="1"/>
</dbReference>
<dbReference type="Pfam" id="PF23493">
    <property type="entry name" value="CysS_C"/>
    <property type="match status" value="1"/>
</dbReference>
<feature type="domain" description="Cysteinyl-tRNA synthetase class Ia DALR" evidence="13">
    <location>
        <begin position="350"/>
        <end position="412"/>
    </location>
</feature>
<evidence type="ECO:0000256" key="6">
    <source>
        <dbReference type="ARBA" id="ARBA00022741"/>
    </source>
</evidence>
<evidence type="ECO:0000313" key="14">
    <source>
        <dbReference type="EMBL" id="MCS5732710.1"/>
    </source>
</evidence>
<dbReference type="NCBIfam" id="TIGR00435">
    <property type="entry name" value="cysS"/>
    <property type="match status" value="1"/>
</dbReference>
<keyword evidence="8 12" id="KW-0067">ATP-binding</keyword>
<dbReference type="SUPFAM" id="SSF52374">
    <property type="entry name" value="Nucleotidylyl transferase"/>
    <property type="match status" value="1"/>
</dbReference>
<dbReference type="CDD" id="cd00672">
    <property type="entry name" value="CysRS_core"/>
    <property type="match status" value="1"/>
</dbReference>
<dbReference type="RefSeq" id="WP_259537350.1">
    <property type="nucleotide sequence ID" value="NZ_JANLCJ010000001.1"/>
</dbReference>